<comment type="caution">
    <text evidence="3">The sequence shown here is derived from an EMBL/GenBank/DDBJ whole genome shotgun (WGS) entry which is preliminary data.</text>
</comment>
<dbReference type="EMBL" id="BFEA01000157">
    <property type="protein sequence ID" value="GBG72009.1"/>
    <property type="molecule type" value="Genomic_DNA"/>
</dbReference>
<dbReference type="Gramene" id="GBG72009">
    <property type="protein sequence ID" value="GBG72009"/>
    <property type="gene ID" value="CBR_g10945"/>
</dbReference>
<keyword evidence="1" id="KW-0106">Calcium</keyword>
<dbReference type="PROSITE" id="PS50222">
    <property type="entry name" value="EF_HAND_2"/>
    <property type="match status" value="1"/>
</dbReference>
<dbReference type="SUPFAM" id="SSF47473">
    <property type="entry name" value="EF-hand"/>
    <property type="match status" value="1"/>
</dbReference>
<dbReference type="Gene3D" id="1.10.238.10">
    <property type="entry name" value="EF-hand"/>
    <property type="match status" value="1"/>
</dbReference>
<dbReference type="Pfam" id="PF00036">
    <property type="entry name" value="EF-hand_1"/>
    <property type="match status" value="1"/>
</dbReference>
<dbReference type="PROSITE" id="PS00018">
    <property type="entry name" value="EF_HAND_1"/>
    <property type="match status" value="1"/>
</dbReference>
<name>A0A388KPN2_CHABU</name>
<protein>
    <recommendedName>
        <fullName evidence="2">EF-hand domain-containing protein</fullName>
    </recommendedName>
</protein>
<feature type="domain" description="EF-hand" evidence="2">
    <location>
        <begin position="12"/>
        <end position="47"/>
    </location>
</feature>
<feature type="non-terminal residue" evidence="3">
    <location>
        <position position="1"/>
    </location>
</feature>
<dbReference type="SMART" id="SM00054">
    <property type="entry name" value="EFh"/>
    <property type="match status" value="1"/>
</dbReference>
<reference evidence="3 4" key="1">
    <citation type="journal article" date="2018" name="Cell">
        <title>The Chara Genome: Secondary Complexity and Implications for Plant Terrestrialization.</title>
        <authorList>
            <person name="Nishiyama T."/>
            <person name="Sakayama H."/>
            <person name="Vries J.D."/>
            <person name="Buschmann H."/>
            <person name="Saint-Marcoux D."/>
            <person name="Ullrich K.K."/>
            <person name="Haas F.B."/>
            <person name="Vanderstraeten L."/>
            <person name="Becker D."/>
            <person name="Lang D."/>
            <person name="Vosolsobe S."/>
            <person name="Rombauts S."/>
            <person name="Wilhelmsson P.K.I."/>
            <person name="Janitza P."/>
            <person name="Kern R."/>
            <person name="Heyl A."/>
            <person name="Rumpler F."/>
            <person name="Villalobos L.I.A.C."/>
            <person name="Clay J.M."/>
            <person name="Skokan R."/>
            <person name="Toyoda A."/>
            <person name="Suzuki Y."/>
            <person name="Kagoshima H."/>
            <person name="Schijlen E."/>
            <person name="Tajeshwar N."/>
            <person name="Catarino B."/>
            <person name="Hetherington A.J."/>
            <person name="Saltykova A."/>
            <person name="Bonnot C."/>
            <person name="Breuninger H."/>
            <person name="Symeonidi A."/>
            <person name="Radhakrishnan G.V."/>
            <person name="Van Nieuwerburgh F."/>
            <person name="Deforce D."/>
            <person name="Chang C."/>
            <person name="Karol K.G."/>
            <person name="Hedrich R."/>
            <person name="Ulvskov P."/>
            <person name="Glockner G."/>
            <person name="Delwiche C.F."/>
            <person name="Petrasek J."/>
            <person name="Van de Peer Y."/>
            <person name="Friml J."/>
            <person name="Beilby M."/>
            <person name="Dolan L."/>
            <person name="Kohara Y."/>
            <person name="Sugano S."/>
            <person name="Fujiyama A."/>
            <person name="Delaux P.-M."/>
            <person name="Quint M."/>
            <person name="TheiBen G."/>
            <person name="Hagemann M."/>
            <person name="Harholt J."/>
            <person name="Dunand C."/>
            <person name="Zachgo S."/>
            <person name="Langdale J."/>
            <person name="Maumus F."/>
            <person name="Straeten D.V.D."/>
            <person name="Gould S.B."/>
            <person name="Rensing S.A."/>
        </authorList>
    </citation>
    <scope>NUCLEOTIDE SEQUENCE [LARGE SCALE GENOMIC DNA]</scope>
    <source>
        <strain evidence="3 4">S276</strain>
    </source>
</reference>
<evidence type="ECO:0000313" key="4">
    <source>
        <dbReference type="Proteomes" id="UP000265515"/>
    </source>
</evidence>
<dbReference type="Proteomes" id="UP000265515">
    <property type="component" value="Unassembled WGS sequence"/>
</dbReference>
<proteinExistence type="predicted"/>
<dbReference type="AlphaFoldDB" id="A0A388KPN2"/>
<dbReference type="GO" id="GO:0005509">
    <property type="term" value="F:calcium ion binding"/>
    <property type="evidence" value="ECO:0007669"/>
    <property type="project" value="InterPro"/>
</dbReference>
<evidence type="ECO:0000259" key="2">
    <source>
        <dbReference type="PROSITE" id="PS50222"/>
    </source>
</evidence>
<keyword evidence="4" id="KW-1185">Reference proteome</keyword>
<dbReference type="InterPro" id="IPR011992">
    <property type="entry name" value="EF-hand-dom_pair"/>
</dbReference>
<sequence>VLPEEYFPWDISQVSRVDELFDKIDLNQDGELSFEEFKAAIQSESYLMWPQQLFNRGANVRRRE</sequence>
<organism evidence="3 4">
    <name type="scientific">Chara braunii</name>
    <name type="common">Braun's stonewort</name>
    <dbReference type="NCBI Taxonomy" id="69332"/>
    <lineage>
        <taxon>Eukaryota</taxon>
        <taxon>Viridiplantae</taxon>
        <taxon>Streptophyta</taxon>
        <taxon>Charophyceae</taxon>
        <taxon>Charales</taxon>
        <taxon>Characeae</taxon>
        <taxon>Chara</taxon>
    </lineage>
</organism>
<accession>A0A388KPN2</accession>
<dbReference type="InterPro" id="IPR002048">
    <property type="entry name" value="EF_hand_dom"/>
</dbReference>
<dbReference type="OrthoDB" id="40902at2759"/>
<evidence type="ECO:0000256" key="1">
    <source>
        <dbReference type="ARBA" id="ARBA00022837"/>
    </source>
</evidence>
<dbReference type="InterPro" id="IPR018247">
    <property type="entry name" value="EF_Hand_1_Ca_BS"/>
</dbReference>
<evidence type="ECO:0000313" key="3">
    <source>
        <dbReference type="EMBL" id="GBG72009.1"/>
    </source>
</evidence>
<gene>
    <name evidence="3" type="ORF">CBR_g10945</name>
</gene>